<sequence>MDKRSVGDVFVFEREDACRKLYALRVEQCISFGSETSIRYVRALTQKRAAEAGFRGEGEVLEYHRPTYEEAQELTRRAEEDDLRRYREDIEKFRAVIERAHARFPNIDRSEIPAVDDQYPRREKVYVEHYVAALFQCGAVPDAEIEDLAKTLKTGHGNLRYWHDAPVIKMVPNS</sequence>
<evidence type="ECO:0000256" key="1">
    <source>
        <dbReference type="SAM" id="Coils"/>
    </source>
</evidence>
<dbReference type="Proteomes" id="UP000551353">
    <property type="component" value="Unassembled WGS sequence"/>
</dbReference>
<dbReference type="EMBL" id="JACIFX010000004">
    <property type="protein sequence ID" value="MBB4230041.1"/>
    <property type="molecule type" value="Genomic_DNA"/>
</dbReference>
<organism evidence="2 3">
    <name type="scientific">Rhizobium mongolense</name>
    <dbReference type="NCBI Taxonomy" id="57676"/>
    <lineage>
        <taxon>Bacteria</taxon>
        <taxon>Pseudomonadati</taxon>
        <taxon>Pseudomonadota</taxon>
        <taxon>Alphaproteobacteria</taxon>
        <taxon>Hyphomicrobiales</taxon>
        <taxon>Rhizobiaceae</taxon>
        <taxon>Rhizobium/Agrobacterium group</taxon>
        <taxon>Rhizobium</taxon>
    </lineage>
</organism>
<name>A0ABR6IQA9_9HYPH</name>
<reference evidence="2 3" key="1">
    <citation type="submission" date="2020-08" db="EMBL/GenBank/DDBJ databases">
        <title>Genomic Encyclopedia of Type Strains, Phase IV (KMG-V): Genome sequencing to study the core and pangenomes of soil and plant-associated prokaryotes.</title>
        <authorList>
            <person name="Whitman W."/>
        </authorList>
    </citation>
    <scope>NUCLEOTIDE SEQUENCE [LARGE SCALE GENOMIC DNA]</scope>
    <source>
        <strain evidence="2 3">SEMIA 4087</strain>
    </source>
</reference>
<protein>
    <recommendedName>
        <fullName evidence="4">HEPN domain-containing protein</fullName>
    </recommendedName>
</protein>
<evidence type="ECO:0000313" key="2">
    <source>
        <dbReference type="EMBL" id="MBB4230041.1"/>
    </source>
</evidence>
<feature type="coiled-coil region" evidence="1">
    <location>
        <begin position="76"/>
        <end position="103"/>
    </location>
</feature>
<comment type="caution">
    <text evidence="2">The sequence shown here is derived from an EMBL/GenBank/DDBJ whole genome shotgun (WGS) entry which is preliminary data.</text>
</comment>
<proteinExistence type="predicted"/>
<keyword evidence="1" id="KW-0175">Coiled coil</keyword>
<evidence type="ECO:0000313" key="3">
    <source>
        <dbReference type="Proteomes" id="UP000551353"/>
    </source>
</evidence>
<gene>
    <name evidence="2" type="ORF">GGD56_003892</name>
</gene>
<accession>A0ABR6IQA9</accession>
<keyword evidence="3" id="KW-1185">Reference proteome</keyword>
<evidence type="ECO:0008006" key="4">
    <source>
        <dbReference type="Google" id="ProtNLM"/>
    </source>
</evidence>
<dbReference type="RefSeq" id="WP_145611603.1">
    <property type="nucleotide sequence ID" value="NZ_JACIFX010000004.1"/>
</dbReference>